<reference evidence="1 2" key="1">
    <citation type="journal article" date="2022" name="New Phytol.">
        <title>Ecological generalism drives hyperdiversity of secondary metabolite gene clusters in xylarialean endophytes.</title>
        <authorList>
            <person name="Franco M.E.E."/>
            <person name="Wisecaver J.H."/>
            <person name="Arnold A.E."/>
            <person name="Ju Y.M."/>
            <person name="Slot J.C."/>
            <person name="Ahrendt S."/>
            <person name="Moore L.P."/>
            <person name="Eastman K.E."/>
            <person name="Scott K."/>
            <person name="Konkel Z."/>
            <person name="Mondo S.J."/>
            <person name="Kuo A."/>
            <person name="Hayes R.D."/>
            <person name="Haridas S."/>
            <person name="Andreopoulos B."/>
            <person name="Riley R."/>
            <person name="LaButti K."/>
            <person name="Pangilinan J."/>
            <person name="Lipzen A."/>
            <person name="Amirebrahimi M."/>
            <person name="Yan J."/>
            <person name="Adam C."/>
            <person name="Keymanesh K."/>
            <person name="Ng V."/>
            <person name="Louie K."/>
            <person name="Northen T."/>
            <person name="Drula E."/>
            <person name="Henrissat B."/>
            <person name="Hsieh H.M."/>
            <person name="Youens-Clark K."/>
            <person name="Lutzoni F."/>
            <person name="Miadlikowska J."/>
            <person name="Eastwood D.C."/>
            <person name="Hamelin R.C."/>
            <person name="Grigoriev I.V."/>
            <person name="U'Ren J.M."/>
        </authorList>
    </citation>
    <scope>NUCLEOTIDE SEQUENCE [LARGE SCALE GENOMIC DNA]</scope>
    <source>
        <strain evidence="1 2">CBS 119005</strain>
    </source>
</reference>
<dbReference type="EMBL" id="MU393511">
    <property type="protein sequence ID" value="KAI4863114.1"/>
    <property type="molecule type" value="Genomic_DNA"/>
</dbReference>
<organism evidence="1 2">
    <name type="scientific">Hypoxylon rubiginosum</name>
    <dbReference type="NCBI Taxonomy" id="110542"/>
    <lineage>
        <taxon>Eukaryota</taxon>
        <taxon>Fungi</taxon>
        <taxon>Dikarya</taxon>
        <taxon>Ascomycota</taxon>
        <taxon>Pezizomycotina</taxon>
        <taxon>Sordariomycetes</taxon>
        <taxon>Xylariomycetidae</taxon>
        <taxon>Xylariales</taxon>
        <taxon>Hypoxylaceae</taxon>
        <taxon>Hypoxylon</taxon>
    </lineage>
</organism>
<protein>
    <submittedName>
        <fullName evidence="1">Uncharacterized protein</fullName>
    </submittedName>
</protein>
<gene>
    <name evidence="1" type="ORF">F4820DRAFT_471890</name>
</gene>
<comment type="caution">
    <text evidence="1">The sequence shown here is derived from an EMBL/GenBank/DDBJ whole genome shotgun (WGS) entry which is preliminary data.</text>
</comment>
<sequence length="595" mass="69087">MASRSDGNLLRGKEIVDDMSQHSYPDSTSHKALATDTSVLREVIIAAAKKFSIEIPREALPAIALDTLRPKAEGYDETATVGYQINQLPKYDIFYSYPQESSTPGEFKPMMSRLPLHPPSRGLTEICVWKFQDVDRQQWLNLQELSYDSMGYTKTIIQFISGELNECNPAWKGQRFGKEWTLCSHTPWYKLHVSVIVAQLWRNPSPLDCWREKAMIDSFLFQYTSEWSRNHSLYSVPQKDDTDLFFQYHMRVLSAWREPDEEECELERATGILTPPNALEDIYFREMRYSVGLKTTWAMDLPIFSMVVLMDDREAHPDIHDVHQWNNANIHPSVRATGVAAFALRIRLLCEYSKSHWAGLLDYIDKALKTDLNCILSHERRLEMMYDSREFQLSEFYFAILQVLRIASEWIQESMNDLRRLIDEMEDEHFSIERKQKITFLPDSPEAQRSAVKAFKRNWESVISHQQRIGADLLDRISKKREEVESLRDGLFNATSINEATKSAQLNHYILVFTIVTIFYLPLNFVTALFALELFNWDDSNQKTAFIATIALVAGATYGLAGLLTWGVRKPEWRQVLKNAYRKMSLESILEKLRI</sequence>
<accession>A0ACB9YVT9</accession>
<evidence type="ECO:0000313" key="1">
    <source>
        <dbReference type="EMBL" id="KAI4863114.1"/>
    </source>
</evidence>
<keyword evidence="2" id="KW-1185">Reference proteome</keyword>
<proteinExistence type="predicted"/>
<evidence type="ECO:0000313" key="2">
    <source>
        <dbReference type="Proteomes" id="UP001497700"/>
    </source>
</evidence>
<dbReference type="Proteomes" id="UP001497700">
    <property type="component" value="Unassembled WGS sequence"/>
</dbReference>
<name>A0ACB9YVT9_9PEZI</name>